<evidence type="ECO:0000313" key="5">
    <source>
        <dbReference type="Proteomes" id="UP000185511"/>
    </source>
</evidence>
<keyword evidence="2" id="KW-1133">Transmembrane helix</keyword>
<dbReference type="AlphaFoldDB" id="A0AAC9PTR7"/>
<keyword evidence="4" id="KW-0808">Transferase</keyword>
<evidence type="ECO:0000256" key="2">
    <source>
        <dbReference type="SAM" id="Phobius"/>
    </source>
</evidence>
<sequence>MTTRARPRDPSIDLVRAVAVCGVVLGHWLVTPLTASRDGLVASSPLASLPTLTPLSWLLQPLGLFFLVGGYLASAGRRAGRGERAWRLGLRRFVLPVAALCGGWAVVFAVLAVRGLPQQTVVTTAQLIVSPLCFLGVYLLLPAVTPLARRLDARFGLAAALLPAALALLAEAVAATSPSGLAQAVGLTTVVTVWWVPWQLGTALAAGRRPGRLPSAMLVGVGVLGMAIAVTVFGYPAAGIGVPGAERSNLLPPSPVALALAVAQIGLVLLLWQTLHRIATHPIITRVVTVLSRDAMGILLLHQSALVVVSLVAARAGVLPGLHTVADDPGWLLLRLAWLPVFALVLLLLLRLTALGPHRVRRCRGTVPVREPEITVSSAGAAATSGRPEDRGCPAGPDGDGRPRRERGVCEGESVVTGRLRRESRQ</sequence>
<feature type="transmembrane region" description="Helical" evidence="2">
    <location>
        <begin position="55"/>
        <end position="73"/>
    </location>
</feature>
<protein>
    <submittedName>
        <fullName evidence="4">Acyltransferase family protein</fullName>
    </submittedName>
</protein>
<name>A0AAC9PTR7_9PSEU</name>
<dbReference type="KEGG" id="acad:UA74_21510"/>
<feature type="transmembrane region" description="Helical" evidence="2">
    <location>
        <begin position="93"/>
        <end position="113"/>
    </location>
</feature>
<feature type="compositionally biased region" description="Basic and acidic residues" evidence="1">
    <location>
        <begin position="399"/>
        <end position="410"/>
    </location>
</feature>
<evidence type="ECO:0000256" key="1">
    <source>
        <dbReference type="SAM" id="MobiDB-lite"/>
    </source>
</evidence>
<dbReference type="Pfam" id="PF01757">
    <property type="entry name" value="Acyl_transf_3"/>
    <property type="match status" value="1"/>
</dbReference>
<keyword evidence="5" id="KW-1185">Reference proteome</keyword>
<feature type="region of interest" description="Disordered" evidence="1">
    <location>
        <begin position="375"/>
        <end position="426"/>
    </location>
</feature>
<dbReference type="GO" id="GO:0016747">
    <property type="term" value="F:acyltransferase activity, transferring groups other than amino-acyl groups"/>
    <property type="evidence" value="ECO:0007669"/>
    <property type="project" value="InterPro"/>
</dbReference>
<evidence type="ECO:0000259" key="3">
    <source>
        <dbReference type="Pfam" id="PF01757"/>
    </source>
</evidence>
<feature type="transmembrane region" description="Helical" evidence="2">
    <location>
        <begin position="216"/>
        <end position="236"/>
    </location>
</feature>
<accession>A0AAC9PTR7</accession>
<keyword evidence="4" id="KW-0012">Acyltransferase</keyword>
<feature type="transmembrane region" description="Helical" evidence="2">
    <location>
        <begin position="181"/>
        <end position="204"/>
    </location>
</feature>
<feature type="domain" description="Acyltransferase 3" evidence="3">
    <location>
        <begin position="10"/>
        <end position="348"/>
    </location>
</feature>
<proteinExistence type="predicted"/>
<evidence type="ECO:0000313" key="4">
    <source>
        <dbReference type="EMBL" id="APU16327.1"/>
    </source>
</evidence>
<keyword evidence="2" id="KW-0812">Transmembrane</keyword>
<dbReference type="Proteomes" id="UP000185511">
    <property type="component" value="Chromosome"/>
</dbReference>
<feature type="transmembrane region" description="Helical" evidence="2">
    <location>
        <begin position="256"/>
        <end position="275"/>
    </location>
</feature>
<feature type="transmembrane region" description="Helical" evidence="2">
    <location>
        <begin position="125"/>
        <end position="148"/>
    </location>
</feature>
<dbReference type="RefSeq" id="WP_075765308.1">
    <property type="nucleotide sequence ID" value="NZ_CP016076.1"/>
</dbReference>
<organism evidence="4 5">
    <name type="scientific">Actinoalloteichus fjordicus</name>
    <dbReference type="NCBI Taxonomy" id="1612552"/>
    <lineage>
        <taxon>Bacteria</taxon>
        <taxon>Bacillati</taxon>
        <taxon>Actinomycetota</taxon>
        <taxon>Actinomycetes</taxon>
        <taxon>Pseudonocardiales</taxon>
        <taxon>Pseudonocardiaceae</taxon>
        <taxon>Actinoalloteichus</taxon>
    </lineage>
</organism>
<dbReference type="InterPro" id="IPR002656">
    <property type="entry name" value="Acyl_transf_3_dom"/>
</dbReference>
<feature type="transmembrane region" description="Helical" evidence="2">
    <location>
        <begin position="14"/>
        <end position="35"/>
    </location>
</feature>
<dbReference type="EMBL" id="CP016076">
    <property type="protein sequence ID" value="APU16327.1"/>
    <property type="molecule type" value="Genomic_DNA"/>
</dbReference>
<keyword evidence="2" id="KW-0472">Membrane</keyword>
<feature type="transmembrane region" description="Helical" evidence="2">
    <location>
        <begin position="296"/>
        <end position="316"/>
    </location>
</feature>
<feature type="transmembrane region" description="Helical" evidence="2">
    <location>
        <begin position="336"/>
        <end position="354"/>
    </location>
</feature>
<feature type="compositionally biased region" description="Low complexity" evidence="1">
    <location>
        <begin position="377"/>
        <end position="386"/>
    </location>
</feature>
<gene>
    <name evidence="4" type="ORF">UA74_21510</name>
</gene>
<reference evidence="5" key="1">
    <citation type="submission" date="2016-06" db="EMBL/GenBank/DDBJ databases">
        <title>Complete genome sequence of Actinoalloteichus fjordicus DSM 46855 (=ADI127-17), type strain of the new species Actinoalloteichus fjordicus.</title>
        <authorList>
            <person name="Ruckert C."/>
            <person name="Nouioui I."/>
            <person name="Willmese J."/>
            <person name="van Wezel G."/>
            <person name="Klenk H.-P."/>
            <person name="Kalinowski J."/>
            <person name="Zotchev S.B."/>
        </authorList>
    </citation>
    <scope>NUCLEOTIDE SEQUENCE [LARGE SCALE GENOMIC DNA]</scope>
    <source>
        <strain evidence="5">ADI127-7</strain>
    </source>
</reference>
<feature type="transmembrane region" description="Helical" evidence="2">
    <location>
        <begin position="155"/>
        <end position="175"/>
    </location>
</feature>